<evidence type="ECO:0000256" key="5">
    <source>
        <dbReference type="ARBA" id="ARBA00023027"/>
    </source>
</evidence>
<evidence type="ECO:0000256" key="6">
    <source>
        <dbReference type="ARBA" id="ARBA00023096"/>
    </source>
</evidence>
<keyword evidence="1 7" id="KW-0963">Cytoplasm</keyword>
<evidence type="ECO:0000256" key="2">
    <source>
        <dbReference type="ARBA" id="ARBA00022723"/>
    </source>
</evidence>
<evidence type="ECO:0000256" key="1">
    <source>
        <dbReference type="ARBA" id="ARBA00022490"/>
    </source>
</evidence>
<comment type="function">
    <text evidence="7">Catalyzes the NAD(P)-dependent oxidation of 4-(phosphooxy)-L-threonine (HTP) into 2-amino-3-oxo-4-(phosphooxy)butyric acid which spontaneously decarboxylates to form 3-amino-2-oxopropyl phosphate (AHAP).</text>
</comment>
<keyword evidence="7" id="KW-0862">Zinc</keyword>
<keyword evidence="9" id="KW-1185">Reference proteome</keyword>
<evidence type="ECO:0000313" key="8">
    <source>
        <dbReference type="EMBL" id="MBT9290097.1"/>
    </source>
</evidence>
<dbReference type="GO" id="GO:0050897">
    <property type="term" value="F:cobalt ion binding"/>
    <property type="evidence" value="ECO:0007669"/>
    <property type="project" value="UniProtKB-UniRule"/>
</dbReference>
<dbReference type="GO" id="GO:0050570">
    <property type="term" value="F:4-hydroxythreonine-4-phosphate dehydrogenase activity"/>
    <property type="evidence" value="ECO:0007669"/>
    <property type="project" value="UniProtKB-UniRule"/>
</dbReference>
<feature type="binding site" evidence="7">
    <location>
        <position position="156"/>
    </location>
    <ligand>
        <name>substrate</name>
    </ligand>
</feature>
<dbReference type="InterPro" id="IPR037510">
    <property type="entry name" value="PdxA"/>
</dbReference>
<keyword evidence="3 7" id="KW-0521">NADP</keyword>
<keyword evidence="4 7" id="KW-0560">Oxidoreductase</keyword>
<dbReference type="GO" id="GO:0005737">
    <property type="term" value="C:cytoplasm"/>
    <property type="evidence" value="ECO:0007669"/>
    <property type="project" value="UniProtKB-SubCell"/>
</dbReference>
<protein>
    <recommendedName>
        <fullName evidence="7">4-hydroxythreonine-4-phosphate dehydrogenase</fullName>
        <ecNumber evidence="7">1.1.1.262</ecNumber>
    </recommendedName>
    <alternativeName>
        <fullName evidence="7">4-(phosphohydroxy)-L-threonine dehydrogenase</fullName>
    </alternativeName>
</protein>
<feature type="binding site" evidence="7">
    <location>
        <position position="295"/>
    </location>
    <ligand>
        <name>a divalent metal cation</name>
        <dbReference type="ChEBI" id="CHEBI:60240"/>
        <note>ligand shared between dimeric partners</note>
    </ligand>
</feature>
<organism evidence="8 9">
    <name type="scientific">Prosthecodimorpha staleyi</name>
    <dbReference type="NCBI Taxonomy" id="2840188"/>
    <lineage>
        <taxon>Bacteria</taxon>
        <taxon>Pseudomonadati</taxon>
        <taxon>Pseudomonadota</taxon>
        <taxon>Alphaproteobacteria</taxon>
        <taxon>Hyphomicrobiales</taxon>
        <taxon>Ancalomicrobiaceae</taxon>
        <taxon>Prosthecodimorpha</taxon>
    </lineage>
</organism>
<dbReference type="Gene3D" id="3.40.718.10">
    <property type="entry name" value="Isopropylmalate Dehydrogenase"/>
    <property type="match status" value="1"/>
</dbReference>
<dbReference type="EC" id="1.1.1.262" evidence="7"/>
<sequence length="367" mass="37091">MAAAPAIAGAGTAPAKSALPSAPLPLALTLGEPGGIGLDVTLAAYHRHRDLPPFYVLGDAGALARRAARLGLEVPIEATEPSAAATVFARALPVVATGHPVVGEPGRLVPADAPAVIASIETAVEHVRTGLAAAVVTNPINKHALYGAGFRFPGHTEFLGELARRFGPGPAAGGAWTPIMMLAGPELRTVPVTVHVALAAVPGLLTTDLIVATGRIVAADLAGRFGLRTPRLAVGGLNPHAGENGTMGREDDEIVAPAVAALKGLGIDAFGPLPSDTMFHPAARRGYDAALLMYHDQALIPVKTIAFDETVNVTLGLPFVRTSPDHGTALDIAGTGRARPDSLVAALRMAARMAAADATGIAAGAAA</sequence>
<dbReference type="RefSeq" id="WP_261968713.1">
    <property type="nucleotide sequence ID" value="NZ_JAHHZF010000005.1"/>
</dbReference>
<dbReference type="Pfam" id="PF04166">
    <property type="entry name" value="PdxA"/>
    <property type="match status" value="1"/>
</dbReference>
<dbReference type="InterPro" id="IPR005255">
    <property type="entry name" value="PdxA_fam"/>
</dbReference>
<accession>A0A947D8D6</accession>
<keyword evidence="5 7" id="KW-0520">NAD</keyword>
<gene>
    <name evidence="7 8" type="primary">pdxA</name>
    <name evidence="8" type="ORF">KL771_11560</name>
</gene>
<comment type="catalytic activity">
    <reaction evidence="7">
        <text>4-(phosphooxy)-L-threonine + NAD(+) = 3-amino-2-oxopropyl phosphate + CO2 + NADH</text>
        <dbReference type="Rhea" id="RHEA:32275"/>
        <dbReference type="ChEBI" id="CHEBI:16526"/>
        <dbReference type="ChEBI" id="CHEBI:57279"/>
        <dbReference type="ChEBI" id="CHEBI:57540"/>
        <dbReference type="ChEBI" id="CHEBI:57945"/>
        <dbReference type="ChEBI" id="CHEBI:58452"/>
        <dbReference type="EC" id="1.1.1.262"/>
    </reaction>
</comment>
<comment type="pathway">
    <text evidence="7">Cofactor biosynthesis; pyridoxine 5'-phosphate biosynthesis; pyridoxine 5'-phosphate from D-erythrose 4-phosphate: step 4/5.</text>
</comment>
<dbReference type="GO" id="GO:0051287">
    <property type="term" value="F:NAD binding"/>
    <property type="evidence" value="ECO:0007669"/>
    <property type="project" value="InterPro"/>
</dbReference>
<dbReference type="GO" id="GO:0000287">
    <property type="term" value="F:magnesium ion binding"/>
    <property type="evidence" value="ECO:0007669"/>
    <property type="project" value="UniProtKB-UniRule"/>
</dbReference>
<proteinExistence type="inferred from homology"/>
<feature type="binding site" evidence="7">
    <location>
        <position position="155"/>
    </location>
    <ligand>
        <name>substrate</name>
    </ligand>
</feature>
<keyword evidence="7" id="KW-0170">Cobalt</keyword>
<dbReference type="NCBIfam" id="NF003699">
    <property type="entry name" value="PRK05312.1"/>
    <property type="match status" value="1"/>
</dbReference>
<comment type="cofactor">
    <cofactor evidence="7">
        <name>Zn(2+)</name>
        <dbReference type="ChEBI" id="CHEBI:29105"/>
    </cofactor>
    <cofactor evidence="7">
        <name>Mg(2+)</name>
        <dbReference type="ChEBI" id="CHEBI:18420"/>
    </cofactor>
    <cofactor evidence="7">
        <name>Co(2+)</name>
        <dbReference type="ChEBI" id="CHEBI:48828"/>
    </cofactor>
    <text evidence="7">Binds 1 divalent metal cation per subunit. Can use ions such as Zn(2+), Mg(2+) or Co(2+).</text>
</comment>
<dbReference type="PANTHER" id="PTHR30004">
    <property type="entry name" value="4-HYDROXYTHREONINE-4-PHOSPHATE DEHYDROGENASE"/>
    <property type="match status" value="1"/>
</dbReference>
<comment type="similarity">
    <text evidence="7">Belongs to the PdxA family.</text>
</comment>
<feature type="binding site" evidence="7">
    <location>
        <position position="303"/>
    </location>
    <ligand>
        <name>substrate</name>
    </ligand>
</feature>
<feature type="binding site" evidence="7">
    <location>
        <position position="312"/>
    </location>
    <ligand>
        <name>substrate</name>
    </ligand>
</feature>
<dbReference type="GO" id="GO:0008615">
    <property type="term" value="P:pyridoxine biosynthetic process"/>
    <property type="evidence" value="ECO:0007669"/>
    <property type="project" value="UniProtKB-UniRule"/>
</dbReference>
<feature type="binding site" evidence="7">
    <location>
        <position position="240"/>
    </location>
    <ligand>
        <name>a divalent metal cation</name>
        <dbReference type="ChEBI" id="CHEBI:60240"/>
        <note>ligand shared between dimeric partners</note>
    </ligand>
</feature>
<dbReference type="GO" id="GO:0008270">
    <property type="term" value="F:zinc ion binding"/>
    <property type="evidence" value="ECO:0007669"/>
    <property type="project" value="UniProtKB-UniRule"/>
</dbReference>
<feature type="binding site" evidence="7">
    <location>
        <position position="195"/>
    </location>
    <ligand>
        <name>a divalent metal cation</name>
        <dbReference type="ChEBI" id="CHEBI:60240"/>
        <note>ligand shared between dimeric partners</note>
    </ligand>
</feature>
<evidence type="ECO:0000313" key="9">
    <source>
        <dbReference type="Proteomes" id="UP000766595"/>
    </source>
</evidence>
<dbReference type="NCBIfam" id="TIGR00557">
    <property type="entry name" value="pdxA"/>
    <property type="match status" value="1"/>
</dbReference>
<evidence type="ECO:0000256" key="4">
    <source>
        <dbReference type="ARBA" id="ARBA00023002"/>
    </source>
</evidence>
<dbReference type="Proteomes" id="UP000766595">
    <property type="component" value="Unassembled WGS sequence"/>
</dbReference>
<dbReference type="EMBL" id="JAHHZF010000005">
    <property type="protein sequence ID" value="MBT9290097.1"/>
    <property type="molecule type" value="Genomic_DNA"/>
</dbReference>
<comment type="caution">
    <text evidence="8">The sequence shown here is derived from an EMBL/GenBank/DDBJ whole genome shotgun (WGS) entry which is preliminary data.</text>
</comment>
<dbReference type="AlphaFoldDB" id="A0A947D8D6"/>
<feature type="binding site" evidence="7">
    <location>
        <position position="321"/>
    </location>
    <ligand>
        <name>substrate</name>
    </ligand>
</feature>
<reference evidence="8 9" key="1">
    <citation type="submission" date="2021-06" db="EMBL/GenBank/DDBJ databases">
        <authorList>
            <person name="Grouzdev D.S."/>
            <person name="Koziaeva V."/>
        </authorList>
    </citation>
    <scope>NUCLEOTIDE SEQUENCE [LARGE SCALE GENOMIC DNA]</scope>
    <source>
        <strain evidence="8 9">22</strain>
    </source>
</reference>
<keyword evidence="2 7" id="KW-0479">Metal-binding</keyword>
<dbReference type="PANTHER" id="PTHR30004:SF6">
    <property type="entry name" value="D-THREONATE 4-PHOSPHATE DEHYDROGENASE"/>
    <property type="match status" value="1"/>
</dbReference>
<dbReference type="GO" id="GO:0042823">
    <property type="term" value="P:pyridoxal phosphate biosynthetic process"/>
    <property type="evidence" value="ECO:0007669"/>
    <property type="project" value="UniProtKB-UniRule"/>
</dbReference>
<keyword evidence="6 7" id="KW-0664">Pyridoxine biosynthesis</keyword>
<comment type="subunit">
    <text evidence="7">Homodimer.</text>
</comment>
<evidence type="ECO:0000256" key="3">
    <source>
        <dbReference type="ARBA" id="ARBA00022857"/>
    </source>
</evidence>
<dbReference type="SUPFAM" id="SSF53659">
    <property type="entry name" value="Isocitrate/Isopropylmalate dehydrogenase-like"/>
    <property type="match status" value="1"/>
</dbReference>
<keyword evidence="7" id="KW-0460">Magnesium</keyword>
<name>A0A947D8D6_9HYPH</name>
<evidence type="ECO:0000256" key="7">
    <source>
        <dbReference type="HAMAP-Rule" id="MF_00536"/>
    </source>
</evidence>
<comment type="miscellaneous">
    <text evidence="7">The active site is located at the dimer interface.</text>
</comment>
<comment type="subcellular location">
    <subcellularLocation>
        <location evidence="7">Cytoplasm</location>
    </subcellularLocation>
</comment>
<dbReference type="HAMAP" id="MF_00536">
    <property type="entry name" value="PdxA"/>
    <property type="match status" value="1"/>
</dbReference>